<dbReference type="PROSITE" id="PS51257">
    <property type="entry name" value="PROKAR_LIPOPROTEIN"/>
    <property type="match status" value="1"/>
</dbReference>
<dbReference type="AlphaFoldDB" id="A0A6C2D2V7"/>
<name>A0A6C2D2V7_9RHOO</name>
<protein>
    <submittedName>
        <fullName evidence="1">DUF4810 domain-containing protein</fullName>
    </submittedName>
</protein>
<dbReference type="OrthoDB" id="9800218at2"/>
<proteinExistence type="predicted"/>
<organism evidence="1 2">
    <name type="scientific">Zoogloea oleivorans</name>
    <dbReference type="NCBI Taxonomy" id="1552750"/>
    <lineage>
        <taxon>Bacteria</taxon>
        <taxon>Pseudomonadati</taxon>
        <taxon>Pseudomonadota</taxon>
        <taxon>Betaproteobacteria</taxon>
        <taxon>Rhodocyclales</taxon>
        <taxon>Zoogloeaceae</taxon>
        <taxon>Zoogloea</taxon>
    </lineage>
</organism>
<dbReference type="RefSeq" id="WP_148577983.1">
    <property type="nucleotide sequence ID" value="NZ_SDKK01000004.1"/>
</dbReference>
<dbReference type="PIRSF" id="PIRSF020555">
    <property type="entry name" value="UCP020555"/>
    <property type="match status" value="1"/>
</dbReference>
<dbReference type="Proteomes" id="UP000389128">
    <property type="component" value="Unassembled WGS sequence"/>
</dbReference>
<reference evidence="1 2" key="1">
    <citation type="submission" date="2019-01" db="EMBL/GenBank/DDBJ databases">
        <title>Zoogloea oleivorans genome sequencing and assembly.</title>
        <authorList>
            <person name="Tancsics A."/>
            <person name="Farkas M."/>
            <person name="Kriszt B."/>
            <person name="Maroti G."/>
            <person name="Horvath B."/>
        </authorList>
    </citation>
    <scope>NUCLEOTIDE SEQUENCE [LARGE SCALE GENOMIC DNA]</scope>
    <source>
        <strain evidence="1 2">Buc</strain>
    </source>
</reference>
<sequence>MKRISCTQMTARLSIVGVLLLSGCATKPQPLYYWGDYQPQVYGHFTKDKSPEEQIAGLEAGLQIARANGKPVAPGYLAHLGILHAQSERQDQMRTYFEAEKTQYPESTAYIDFLLRKFKQPQ</sequence>
<accession>A0A6C2D2V7</accession>
<dbReference type="InterPro" id="IPR014508">
    <property type="entry name" value="UCP020555_TPR-like"/>
</dbReference>
<comment type="caution">
    <text evidence="1">The sequence shown here is derived from an EMBL/GenBank/DDBJ whole genome shotgun (WGS) entry which is preliminary data.</text>
</comment>
<dbReference type="Pfam" id="PF16068">
    <property type="entry name" value="DUF4810"/>
    <property type="match status" value="1"/>
</dbReference>
<gene>
    <name evidence="1" type="ORF">ETQ85_05110</name>
</gene>
<evidence type="ECO:0000313" key="1">
    <source>
        <dbReference type="EMBL" id="TYC60780.1"/>
    </source>
</evidence>
<dbReference type="EMBL" id="SDKK01000004">
    <property type="protein sequence ID" value="TYC60780.1"/>
    <property type="molecule type" value="Genomic_DNA"/>
</dbReference>
<evidence type="ECO:0000313" key="2">
    <source>
        <dbReference type="Proteomes" id="UP000389128"/>
    </source>
</evidence>
<keyword evidence="2" id="KW-1185">Reference proteome</keyword>